<dbReference type="InterPro" id="IPR050567">
    <property type="entry name" value="Mitochondrial_Carrier"/>
</dbReference>
<evidence type="ECO:0000256" key="3">
    <source>
        <dbReference type="ARBA" id="ARBA00022448"/>
    </source>
</evidence>
<evidence type="ECO:0000256" key="5">
    <source>
        <dbReference type="ARBA" id="ARBA00022737"/>
    </source>
</evidence>
<dbReference type="GO" id="GO:0022857">
    <property type="term" value="F:transmembrane transporter activity"/>
    <property type="evidence" value="ECO:0007669"/>
    <property type="project" value="TreeGrafter"/>
</dbReference>
<protein>
    <recommendedName>
        <fullName evidence="14">Mitochondrial arginine transporter BAC2</fullName>
    </recommendedName>
</protein>
<feature type="compositionally biased region" description="Polar residues" evidence="11">
    <location>
        <begin position="60"/>
        <end position="69"/>
    </location>
</feature>
<dbReference type="AlphaFoldDB" id="A0A8J5Z2Q5"/>
<proteinExistence type="inferred from homology"/>
<comment type="subcellular location">
    <subcellularLocation>
        <location evidence="1">Mitochondrion membrane</location>
        <topology evidence="1">Multi-pass membrane protein</topology>
    </subcellularLocation>
</comment>
<dbReference type="Proteomes" id="UP000701853">
    <property type="component" value="Chromosome 6"/>
</dbReference>
<evidence type="ECO:0000256" key="8">
    <source>
        <dbReference type="ARBA" id="ARBA00023136"/>
    </source>
</evidence>
<dbReference type="SUPFAM" id="SSF103506">
    <property type="entry name" value="Mitochondrial carrier"/>
    <property type="match status" value="1"/>
</dbReference>
<feature type="region of interest" description="Disordered" evidence="11">
    <location>
        <begin position="41"/>
        <end position="75"/>
    </location>
</feature>
<name>A0A8J5Z2Q5_9ROSI</name>
<evidence type="ECO:0000256" key="7">
    <source>
        <dbReference type="ARBA" id="ARBA00023128"/>
    </source>
</evidence>
<evidence type="ECO:0000256" key="6">
    <source>
        <dbReference type="ARBA" id="ARBA00022989"/>
    </source>
</evidence>
<keyword evidence="13" id="KW-1185">Reference proteome</keyword>
<keyword evidence="4 9" id="KW-0812">Transmembrane</keyword>
<sequence length="518" mass="57004">MRLVLNWLSLLHQRFKERKGRSQNYWPSLLTGGEELLKILAPPGTARRKRRSESRRQFADTASTRSNPRAPSFVASSSSSSSASFPLVFGEHQQLDVFRQLSNQSQASGSNFPMPSWSHPSHYPSSTGSYRCEIDSHVEMDELLQNHLFATHAIAASGSVVFGTALTYPLDTIKSLIQVGSGSAKQLNASQVIKRVRAFSGYSGLYSGFEWFAWGRTFGMAARFGIYEVLTAFYKDGREDNFVYVSEALMAGMAAGAVESLTSTPFELIKLRAQVTSASRITRASSASENKAVMPAVSKLLRGYTPDMKALNNAVGMLSILNSKHSNMVGAIQEYPWMMTGSGRPPPVYDVRRPSEIISLEGWGALWRGLHSGIARDSVFGGIFFSTWELLHQVMLNWKAAGMDPPPRYDEEIGPLSPLAVSLAAGFSGSVAAAASHGFDTAKSRSQCIVLPKFVSMERKLLKWKTPGKRFEKLTGIHPADRNILFRGIWLRMARSGIASFAIVGTYYFSITHLVSSN</sequence>
<evidence type="ECO:0000256" key="1">
    <source>
        <dbReference type="ARBA" id="ARBA00004225"/>
    </source>
</evidence>
<dbReference type="InterPro" id="IPR018108">
    <property type="entry name" value="MCP_transmembrane"/>
</dbReference>
<evidence type="ECO:0000256" key="10">
    <source>
        <dbReference type="RuleBase" id="RU000488"/>
    </source>
</evidence>
<feature type="repeat" description="Solcar" evidence="9">
    <location>
        <begin position="243"/>
        <end position="394"/>
    </location>
</feature>
<keyword evidence="6" id="KW-1133">Transmembrane helix</keyword>
<keyword evidence="5" id="KW-0677">Repeat</keyword>
<comment type="similarity">
    <text evidence="2 10">Belongs to the mitochondrial carrier (TC 2.A.29) family.</text>
</comment>
<evidence type="ECO:0000256" key="4">
    <source>
        <dbReference type="ARBA" id="ARBA00022692"/>
    </source>
</evidence>
<comment type="caution">
    <text evidence="12">The sequence shown here is derived from an EMBL/GenBank/DDBJ whole genome shotgun (WGS) entry which is preliminary data.</text>
</comment>
<dbReference type="Gene3D" id="1.50.40.10">
    <property type="entry name" value="Mitochondrial carrier domain"/>
    <property type="match status" value="2"/>
</dbReference>
<feature type="repeat" description="Solcar" evidence="9">
    <location>
        <begin position="147"/>
        <end position="233"/>
    </location>
</feature>
<dbReference type="PANTHER" id="PTHR45624:SF36">
    <property type="entry name" value="S-ADENOSYLMETHIONINE CARRIER 2, CHLOROPLASTIC-RELATED"/>
    <property type="match status" value="1"/>
</dbReference>
<dbReference type="EMBL" id="JAHUZN010000006">
    <property type="protein sequence ID" value="KAG8490291.1"/>
    <property type="molecule type" value="Genomic_DNA"/>
</dbReference>
<accession>A0A8J5Z2Q5</accession>
<evidence type="ECO:0000313" key="13">
    <source>
        <dbReference type="Proteomes" id="UP000701853"/>
    </source>
</evidence>
<dbReference type="InterPro" id="IPR023395">
    <property type="entry name" value="MCP_dom_sf"/>
</dbReference>
<keyword evidence="3 10" id="KW-0813">Transport</keyword>
<dbReference type="OrthoDB" id="44467at2759"/>
<evidence type="ECO:0000256" key="2">
    <source>
        <dbReference type="ARBA" id="ARBA00006375"/>
    </source>
</evidence>
<reference evidence="12 13" key="1">
    <citation type="journal article" date="2021" name="bioRxiv">
        <title>The Gossypium anomalum genome as a resource for cotton improvement and evolutionary analysis of hybrid incompatibility.</title>
        <authorList>
            <person name="Grover C.E."/>
            <person name="Yuan D."/>
            <person name="Arick M.A."/>
            <person name="Miller E.R."/>
            <person name="Hu G."/>
            <person name="Peterson D.G."/>
            <person name="Wendel J.F."/>
            <person name="Udall J.A."/>
        </authorList>
    </citation>
    <scope>NUCLEOTIDE SEQUENCE [LARGE SCALE GENOMIC DNA]</scope>
    <source>
        <strain evidence="12">JFW-Udall</strain>
        <tissue evidence="12">Leaf</tissue>
    </source>
</reference>
<evidence type="ECO:0008006" key="14">
    <source>
        <dbReference type="Google" id="ProtNLM"/>
    </source>
</evidence>
<dbReference type="Pfam" id="PF00153">
    <property type="entry name" value="Mito_carr"/>
    <property type="match status" value="2"/>
</dbReference>
<dbReference type="GO" id="GO:0031966">
    <property type="term" value="C:mitochondrial membrane"/>
    <property type="evidence" value="ECO:0007669"/>
    <property type="project" value="UniProtKB-SubCell"/>
</dbReference>
<evidence type="ECO:0000313" key="12">
    <source>
        <dbReference type="EMBL" id="KAG8490291.1"/>
    </source>
</evidence>
<dbReference type="PROSITE" id="PS50920">
    <property type="entry name" value="SOLCAR"/>
    <property type="match status" value="2"/>
</dbReference>
<dbReference type="PANTHER" id="PTHR45624">
    <property type="entry name" value="MITOCHONDRIAL BASIC AMINO ACIDS TRANSPORTER-RELATED"/>
    <property type="match status" value="1"/>
</dbReference>
<organism evidence="12 13">
    <name type="scientific">Gossypium anomalum</name>
    <dbReference type="NCBI Taxonomy" id="47600"/>
    <lineage>
        <taxon>Eukaryota</taxon>
        <taxon>Viridiplantae</taxon>
        <taxon>Streptophyta</taxon>
        <taxon>Embryophyta</taxon>
        <taxon>Tracheophyta</taxon>
        <taxon>Spermatophyta</taxon>
        <taxon>Magnoliopsida</taxon>
        <taxon>eudicotyledons</taxon>
        <taxon>Gunneridae</taxon>
        <taxon>Pentapetalae</taxon>
        <taxon>rosids</taxon>
        <taxon>malvids</taxon>
        <taxon>Malvales</taxon>
        <taxon>Malvaceae</taxon>
        <taxon>Malvoideae</taxon>
        <taxon>Gossypium</taxon>
    </lineage>
</organism>
<keyword evidence="7" id="KW-0496">Mitochondrion</keyword>
<gene>
    <name evidence="12" type="ORF">CXB51_015591</name>
</gene>
<evidence type="ECO:0000256" key="9">
    <source>
        <dbReference type="PROSITE-ProRule" id="PRU00282"/>
    </source>
</evidence>
<evidence type="ECO:0000256" key="11">
    <source>
        <dbReference type="SAM" id="MobiDB-lite"/>
    </source>
</evidence>
<keyword evidence="8 9" id="KW-0472">Membrane</keyword>